<protein>
    <submittedName>
        <fullName evidence="6">Cys regulon transcriptional activator CysB</fullName>
    </submittedName>
</protein>
<dbReference type="Gene3D" id="3.40.190.290">
    <property type="match status" value="1"/>
</dbReference>
<dbReference type="SUPFAM" id="SSF53850">
    <property type="entry name" value="Periplasmic binding protein-like II"/>
    <property type="match status" value="1"/>
</dbReference>
<dbReference type="InterPro" id="IPR036390">
    <property type="entry name" value="WH_DNA-bd_sf"/>
</dbReference>
<dbReference type="PROSITE" id="PS50931">
    <property type="entry name" value="HTH_LYSR"/>
    <property type="match status" value="1"/>
</dbReference>
<dbReference type="InterPro" id="IPR005119">
    <property type="entry name" value="LysR_subst-bd"/>
</dbReference>
<comment type="caution">
    <text evidence="6">The sequence shown here is derived from an EMBL/GenBank/DDBJ whole genome shotgun (WGS) entry which is preliminary data.</text>
</comment>
<dbReference type="GO" id="GO:0003700">
    <property type="term" value="F:DNA-binding transcription factor activity"/>
    <property type="evidence" value="ECO:0007669"/>
    <property type="project" value="InterPro"/>
</dbReference>
<dbReference type="Proteomes" id="UP000028252">
    <property type="component" value="Unassembled WGS sequence"/>
</dbReference>
<evidence type="ECO:0000259" key="5">
    <source>
        <dbReference type="PROSITE" id="PS50931"/>
    </source>
</evidence>
<accession>A0A081FZ66</accession>
<evidence type="ECO:0000313" key="6">
    <source>
        <dbReference type="EMBL" id="KEA63821.1"/>
    </source>
</evidence>
<dbReference type="InterPro" id="IPR000847">
    <property type="entry name" value="LysR_HTH_N"/>
</dbReference>
<dbReference type="PANTHER" id="PTHR30126">
    <property type="entry name" value="HTH-TYPE TRANSCRIPTIONAL REGULATOR"/>
    <property type="match status" value="1"/>
</dbReference>
<keyword evidence="3" id="KW-0238">DNA-binding</keyword>
<evidence type="ECO:0000256" key="3">
    <source>
        <dbReference type="ARBA" id="ARBA00023125"/>
    </source>
</evidence>
<gene>
    <name evidence="6" type="ORF">ADIMK_1948</name>
</gene>
<dbReference type="SUPFAM" id="SSF46785">
    <property type="entry name" value="Winged helix' DNA-binding domain"/>
    <property type="match status" value="1"/>
</dbReference>
<keyword evidence="4" id="KW-0804">Transcription</keyword>
<dbReference type="STRING" id="1232683.ADIMK_1948"/>
<keyword evidence="2" id="KW-0805">Transcription regulation</keyword>
<organism evidence="6 7">
    <name type="scientific">Marinobacterium lacunae</name>
    <dbReference type="NCBI Taxonomy" id="1232683"/>
    <lineage>
        <taxon>Bacteria</taxon>
        <taxon>Pseudomonadati</taxon>
        <taxon>Pseudomonadota</taxon>
        <taxon>Gammaproteobacteria</taxon>
        <taxon>Oceanospirillales</taxon>
        <taxon>Oceanospirillaceae</taxon>
        <taxon>Marinobacterium</taxon>
    </lineage>
</organism>
<dbReference type="GO" id="GO:0000976">
    <property type="term" value="F:transcription cis-regulatory region binding"/>
    <property type="evidence" value="ECO:0007669"/>
    <property type="project" value="TreeGrafter"/>
</dbReference>
<evidence type="ECO:0000313" key="7">
    <source>
        <dbReference type="Proteomes" id="UP000028252"/>
    </source>
</evidence>
<dbReference type="CDD" id="cd05466">
    <property type="entry name" value="PBP2_LTTR_substrate"/>
    <property type="match status" value="1"/>
</dbReference>
<dbReference type="AlphaFoldDB" id="A0A081FZ66"/>
<keyword evidence="7" id="KW-1185">Reference proteome</keyword>
<dbReference type="eggNOG" id="COG0583">
    <property type="taxonomic scope" value="Bacteria"/>
</dbReference>
<dbReference type="InterPro" id="IPR036388">
    <property type="entry name" value="WH-like_DNA-bd_sf"/>
</dbReference>
<reference evidence="6 7" key="1">
    <citation type="submission" date="2014-04" db="EMBL/GenBank/DDBJ databases">
        <title>Marinobacterium kochiensis sp. nov., isolated from sediment sample collected from Kochi backwaters in Kerala, India.</title>
        <authorList>
            <person name="Singh A."/>
            <person name="Pinnaka A.K."/>
        </authorList>
    </citation>
    <scope>NUCLEOTIDE SEQUENCE [LARGE SCALE GENOMIC DNA]</scope>
    <source>
        <strain evidence="6 7">AK27</strain>
    </source>
</reference>
<dbReference type="PANTHER" id="PTHR30126:SF81">
    <property type="entry name" value="HTH-TYPE TRANSCRIPTIONAL REGULATOR ILVY"/>
    <property type="match status" value="1"/>
</dbReference>
<dbReference type="RefSeq" id="WP_368085830.1">
    <property type="nucleotide sequence ID" value="NZ_JMQN01000028.1"/>
</dbReference>
<name>A0A081FZ66_9GAMM</name>
<dbReference type="Pfam" id="PF00126">
    <property type="entry name" value="HTH_1"/>
    <property type="match status" value="1"/>
</dbReference>
<sequence>MIHPQMDTASLLAFVRVSETGSFSQAAEQLYLTQSAISKRVAQLEMQLDTRLFDRIGRQITPTEAGRTLLPQARNILHALEDAARSLQNLEGNVSGKLSVAASHHISLHRLPPILRLYAQRYPQVEFDLRFDESEIAYDSVLKGDLELALITLAPEADSRIHSETLWVDSLQYVVACDHPLAQLTAPDLNALSRYPALLPAPNTFTHQLVREQLAKQGLELNLGMSTNYLDTIRMMVQIGLGWSLLPETMIDSGLTCLPISNDPIHRPLGLIYHRDRTLTNAARELVTMLRKSRDTGPKHA</sequence>
<comment type="similarity">
    <text evidence="1">Belongs to the LysR transcriptional regulatory family.</text>
</comment>
<dbReference type="Gene3D" id="1.10.10.10">
    <property type="entry name" value="Winged helix-like DNA-binding domain superfamily/Winged helix DNA-binding domain"/>
    <property type="match status" value="1"/>
</dbReference>
<evidence type="ECO:0000256" key="4">
    <source>
        <dbReference type="ARBA" id="ARBA00023163"/>
    </source>
</evidence>
<feature type="domain" description="HTH lysR-type" evidence="5">
    <location>
        <begin position="6"/>
        <end position="63"/>
    </location>
</feature>
<dbReference type="PRINTS" id="PR00039">
    <property type="entry name" value="HTHLYSR"/>
</dbReference>
<dbReference type="FunFam" id="1.10.10.10:FF:000001">
    <property type="entry name" value="LysR family transcriptional regulator"/>
    <property type="match status" value="1"/>
</dbReference>
<evidence type="ECO:0000256" key="2">
    <source>
        <dbReference type="ARBA" id="ARBA00023015"/>
    </source>
</evidence>
<dbReference type="Pfam" id="PF03466">
    <property type="entry name" value="LysR_substrate"/>
    <property type="match status" value="1"/>
</dbReference>
<evidence type="ECO:0000256" key="1">
    <source>
        <dbReference type="ARBA" id="ARBA00009437"/>
    </source>
</evidence>
<dbReference type="EMBL" id="JMQN01000028">
    <property type="protein sequence ID" value="KEA63821.1"/>
    <property type="molecule type" value="Genomic_DNA"/>
</dbReference>
<dbReference type="PATRIC" id="fig|1232683.4.peg.1911"/>
<proteinExistence type="inferred from homology"/>